<gene>
    <name evidence="2" type="ORF">DICPUDRAFT_91418</name>
</gene>
<organism evidence="2 3">
    <name type="scientific">Dictyostelium purpureum</name>
    <name type="common">Slime mold</name>
    <dbReference type="NCBI Taxonomy" id="5786"/>
    <lineage>
        <taxon>Eukaryota</taxon>
        <taxon>Amoebozoa</taxon>
        <taxon>Evosea</taxon>
        <taxon>Eumycetozoa</taxon>
        <taxon>Dictyostelia</taxon>
        <taxon>Dictyosteliales</taxon>
        <taxon>Dictyosteliaceae</taxon>
        <taxon>Dictyostelium</taxon>
    </lineage>
</organism>
<dbReference type="VEuPathDB" id="AmoebaDB:DICPUDRAFT_91418"/>
<dbReference type="AlphaFoldDB" id="F0ZC28"/>
<dbReference type="InterPro" id="IPR013087">
    <property type="entry name" value="Znf_C2H2_type"/>
</dbReference>
<sequence>MAQRSKLENSSDSTALSLFVLPPDEKIFFCDHIGCKRGFSSPQSRSNHYSLKHSTQCENSSECIQCRRILKIKSSPKSKCRHYGCEKICSSANLAKHEKTQHHKHNYLEKFSCQKCDDLSSHCQNNYFLPSISDLTQK</sequence>
<keyword evidence="3" id="KW-1185">Reference proteome</keyword>
<evidence type="ECO:0000259" key="1">
    <source>
        <dbReference type="PROSITE" id="PS00028"/>
    </source>
</evidence>
<accession>F0ZC28</accession>
<dbReference type="KEGG" id="dpp:DICPUDRAFT_91418"/>
<feature type="domain" description="C2H2-type" evidence="1">
    <location>
        <begin position="30"/>
        <end position="53"/>
    </location>
</feature>
<name>F0ZC28_DICPU</name>
<evidence type="ECO:0000313" key="3">
    <source>
        <dbReference type="Proteomes" id="UP000001064"/>
    </source>
</evidence>
<proteinExistence type="predicted"/>
<protein>
    <recommendedName>
        <fullName evidence="1">C2H2-type domain-containing protein</fullName>
    </recommendedName>
</protein>
<dbReference type="RefSeq" id="XP_003284965.1">
    <property type="nucleotide sequence ID" value="XM_003284917.1"/>
</dbReference>
<dbReference type="SMART" id="SM00355">
    <property type="entry name" value="ZnF_C2H2"/>
    <property type="match status" value="2"/>
</dbReference>
<dbReference type="PROSITE" id="PS00028">
    <property type="entry name" value="ZINC_FINGER_C2H2_1"/>
    <property type="match status" value="1"/>
</dbReference>
<dbReference type="OrthoDB" id="10605885at2759"/>
<dbReference type="eggNOG" id="ENOG502RIDH">
    <property type="taxonomic scope" value="Eukaryota"/>
</dbReference>
<evidence type="ECO:0000313" key="2">
    <source>
        <dbReference type="EMBL" id="EGC38500.1"/>
    </source>
</evidence>
<dbReference type="STRING" id="5786.F0ZC28"/>
<dbReference type="GeneID" id="10507147"/>
<reference evidence="3" key="1">
    <citation type="journal article" date="2011" name="Genome Biol.">
        <title>Comparative genomics of the social amoebae Dictyostelium discoideum and Dictyostelium purpureum.</title>
        <authorList>
            <consortium name="US DOE Joint Genome Institute (JGI-PGF)"/>
            <person name="Sucgang R."/>
            <person name="Kuo A."/>
            <person name="Tian X."/>
            <person name="Salerno W."/>
            <person name="Parikh A."/>
            <person name="Feasley C.L."/>
            <person name="Dalin E."/>
            <person name="Tu H."/>
            <person name="Huang E."/>
            <person name="Barry K."/>
            <person name="Lindquist E."/>
            <person name="Shapiro H."/>
            <person name="Bruce D."/>
            <person name="Schmutz J."/>
            <person name="Salamov A."/>
            <person name="Fey P."/>
            <person name="Gaudet P."/>
            <person name="Anjard C."/>
            <person name="Babu M.M."/>
            <person name="Basu S."/>
            <person name="Bushmanova Y."/>
            <person name="van der Wel H."/>
            <person name="Katoh-Kurasawa M."/>
            <person name="Dinh C."/>
            <person name="Coutinho P.M."/>
            <person name="Saito T."/>
            <person name="Elias M."/>
            <person name="Schaap P."/>
            <person name="Kay R.R."/>
            <person name="Henrissat B."/>
            <person name="Eichinger L."/>
            <person name="Rivero F."/>
            <person name="Putnam N.H."/>
            <person name="West C.M."/>
            <person name="Loomis W.F."/>
            <person name="Chisholm R.L."/>
            <person name="Shaulsky G."/>
            <person name="Strassmann J.E."/>
            <person name="Queller D.C."/>
            <person name="Kuspa A."/>
            <person name="Grigoriev I.V."/>
        </authorList>
    </citation>
    <scope>NUCLEOTIDE SEQUENCE [LARGE SCALE GENOMIC DNA]</scope>
    <source>
        <strain evidence="3">QSDP1</strain>
    </source>
</reference>
<dbReference type="Proteomes" id="UP000001064">
    <property type="component" value="Unassembled WGS sequence"/>
</dbReference>
<dbReference type="EMBL" id="GL870975">
    <property type="protein sequence ID" value="EGC38500.1"/>
    <property type="molecule type" value="Genomic_DNA"/>
</dbReference>
<dbReference type="InParanoid" id="F0ZC28"/>